<dbReference type="PRINTS" id="PR00463">
    <property type="entry name" value="EP450I"/>
</dbReference>
<name>A0A8H4XLA6_9HYPO</name>
<dbReference type="AlphaFoldDB" id="A0A8H4XLA6"/>
<evidence type="ECO:0000256" key="3">
    <source>
        <dbReference type="ARBA" id="ARBA00022723"/>
    </source>
</evidence>
<reference evidence="7" key="1">
    <citation type="journal article" date="2020" name="BMC Genomics">
        <title>Correction to: Identification and distribution of gene clusters required for synthesis of sphingolipid metabolism inhibitors in diverse species of the filamentous fungus Fusarium.</title>
        <authorList>
            <person name="Kim H.S."/>
            <person name="Lohmar J.M."/>
            <person name="Busman M."/>
            <person name="Brown D.W."/>
            <person name="Naumann T.A."/>
            <person name="Divon H.H."/>
            <person name="Lysoe E."/>
            <person name="Uhlig S."/>
            <person name="Proctor R.H."/>
        </authorList>
    </citation>
    <scope>NUCLEOTIDE SEQUENCE</scope>
    <source>
        <strain evidence="7">NRRL 22465</strain>
    </source>
</reference>
<evidence type="ECO:0000313" key="7">
    <source>
        <dbReference type="EMBL" id="KAF4979166.1"/>
    </source>
</evidence>
<keyword evidence="6" id="KW-1133">Transmembrane helix</keyword>
<dbReference type="PANTHER" id="PTHR24305">
    <property type="entry name" value="CYTOCHROME P450"/>
    <property type="match status" value="1"/>
</dbReference>
<keyword evidence="6" id="KW-0472">Membrane</keyword>
<evidence type="ECO:0000256" key="2">
    <source>
        <dbReference type="ARBA" id="ARBA00022617"/>
    </source>
</evidence>
<dbReference type="GO" id="GO:0020037">
    <property type="term" value="F:heme binding"/>
    <property type="evidence" value="ECO:0007669"/>
    <property type="project" value="InterPro"/>
</dbReference>
<evidence type="ECO:0000256" key="4">
    <source>
        <dbReference type="ARBA" id="ARBA00023004"/>
    </source>
</evidence>
<comment type="similarity">
    <text evidence="1">Belongs to the cytochrome P450 family.</text>
</comment>
<evidence type="ECO:0000256" key="6">
    <source>
        <dbReference type="SAM" id="Phobius"/>
    </source>
</evidence>
<gene>
    <name evidence="7" type="ORF">FZEAL_4594</name>
</gene>
<dbReference type="CDD" id="cd11062">
    <property type="entry name" value="CYP58-like"/>
    <property type="match status" value="1"/>
</dbReference>
<dbReference type="PANTHER" id="PTHR24305:SF166">
    <property type="entry name" value="CYTOCHROME P450 12A4, MITOCHONDRIAL-RELATED"/>
    <property type="match status" value="1"/>
</dbReference>
<comment type="cofactor">
    <cofactor evidence="5">
        <name>heme</name>
        <dbReference type="ChEBI" id="CHEBI:30413"/>
    </cofactor>
</comment>
<dbReference type="Proteomes" id="UP000635477">
    <property type="component" value="Unassembled WGS sequence"/>
</dbReference>
<organism evidence="7 8">
    <name type="scientific">Fusarium zealandicum</name>
    <dbReference type="NCBI Taxonomy" id="1053134"/>
    <lineage>
        <taxon>Eukaryota</taxon>
        <taxon>Fungi</taxon>
        <taxon>Dikarya</taxon>
        <taxon>Ascomycota</taxon>
        <taxon>Pezizomycotina</taxon>
        <taxon>Sordariomycetes</taxon>
        <taxon>Hypocreomycetidae</taxon>
        <taxon>Hypocreales</taxon>
        <taxon>Nectriaceae</taxon>
        <taxon>Fusarium</taxon>
        <taxon>Fusarium staphyleae species complex</taxon>
    </lineage>
</organism>
<sequence length="519" mass="58883">MALFHLLDPAGLAWQDALLSLAFYLAIFLSLRSIFLAVYRVTLHPLAKFPGPKLAAASYLYEFWFDVVCWGRYTWKIIDLHAEYGPIIRINPNELHCADPGFVDVIYSSGRSKRDKSKHYVSAFPIKLRRSAVSRHFTRPQVQKLESLVHRGAQKLCDKLLAYRGRGPFEGAAAFSCFTTDTISEYCFGSGTMFLDQDGWEPNYKDPINMFFHTVHIFRHLRWTAYLVDFVPLSVVTSLSRGLGSFMHAQVTLPEWIQHTIDTSGTGHGQEQPSVIREMWESKLPAEEKEIGRLTAEAISIMIGGTETTATVLCVVTFHLLSKPALLERLRVELSSIVTDPLHIPRWSELEKLPFLSATILEGLRLMYGSSQRLPRIAPDEDLMYTGSWSPKGSQRPTEVAHTIPRGYAIGMSSFIMHSDESIFPNAFDFVPERWLHDSGERNKELERYLLSFAKGSRQCVGMQLAYCELYVTITALVLRVMPHLELYQTDISDIAYDHDEIKANAKRGSKGLRLVVVE</sequence>
<keyword evidence="2 5" id="KW-0349">Heme</keyword>
<dbReference type="InterPro" id="IPR050121">
    <property type="entry name" value="Cytochrome_P450_monoxygenase"/>
</dbReference>
<dbReference type="PRINTS" id="PR00385">
    <property type="entry name" value="P450"/>
</dbReference>
<dbReference type="EMBL" id="JABEYC010000316">
    <property type="protein sequence ID" value="KAF4979166.1"/>
    <property type="molecule type" value="Genomic_DNA"/>
</dbReference>
<dbReference type="OrthoDB" id="3945418at2759"/>
<dbReference type="GO" id="GO:0005506">
    <property type="term" value="F:iron ion binding"/>
    <property type="evidence" value="ECO:0007669"/>
    <property type="project" value="InterPro"/>
</dbReference>
<evidence type="ECO:0000313" key="8">
    <source>
        <dbReference type="Proteomes" id="UP000635477"/>
    </source>
</evidence>
<accession>A0A8H4XLA6</accession>
<proteinExistence type="inferred from homology"/>
<evidence type="ECO:0000256" key="5">
    <source>
        <dbReference type="PIRSR" id="PIRSR602401-1"/>
    </source>
</evidence>
<dbReference type="InterPro" id="IPR036396">
    <property type="entry name" value="Cyt_P450_sf"/>
</dbReference>
<keyword evidence="4 5" id="KW-0408">Iron</keyword>
<dbReference type="SUPFAM" id="SSF48264">
    <property type="entry name" value="Cytochrome P450"/>
    <property type="match status" value="1"/>
</dbReference>
<evidence type="ECO:0000256" key="1">
    <source>
        <dbReference type="ARBA" id="ARBA00010617"/>
    </source>
</evidence>
<protein>
    <recommendedName>
        <fullName evidence="9">Trichodiene oxygenase</fullName>
    </recommendedName>
</protein>
<comment type="caution">
    <text evidence="7">The sequence shown here is derived from an EMBL/GenBank/DDBJ whole genome shotgun (WGS) entry which is preliminary data.</text>
</comment>
<keyword evidence="6" id="KW-0812">Transmembrane</keyword>
<dbReference type="Gene3D" id="1.10.630.10">
    <property type="entry name" value="Cytochrome P450"/>
    <property type="match status" value="1"/>
</dbReference>
<dbReference type="Pfam" id="PF00067">
    <property type="entry name" value="p450"/>
    <property type="match status" value="1"/>
</dbReference>
<dbReference type="InterPro" id="IPR001128">
    <property type="entry name" value="Cyt_P450"/>
</dbReference>
<dbReference type="InterPro" id="IPR002401">
    <property type="entry name" value="Cyt_P450_E_grp-I"/>
</dbReference>
<feature type="transmembrane region" description="Helical" evidence="6">
    <location>
        <begin position="17"/>
        <end position="39"/>
    </location>
</feature>
<reference evidence="7" key="2">
    <citation type="submission" date="2020-05" db="EMBL/GenBank/DDBJ databases">
        <authorList>
            <person name="Kim H.-S."/>
            <person name="Proctor R.H."/>
            <person name="Brown D.W."/>
        </authorList>
    </citation>
    <scope>NUCLEOTIDE SEQUENCE</scope>
    <source>
        <strain evidence="7">NRRL 22465</strain>
    </source>
</reference>
<dbReference type="GO" id="GO:0016705">
    <property type="term" value="F:oxidoreductase activity, acting on paired donors, with incorporation or reduction of molecular oxygen"/>
    <property type="evidence" value="ECO:0007669"/>
    <property type="project" value="InterPro"/>
</dbReference>
<keyword evidence="8" id="KW-1185">Reference proteome</keyword>
<keyword evidence="3 5" id="KW-0479">Metal-binding</keyword>
<evidence type="ECO:0008006" key="9">
    <source>
        <dbReference type="Google" id="ProtNLM"/>
    </source>
</evidence>
<feature type="binding site" description="axial binding residue" evidence="5">
    <location>
        <position position="460"/>
    </location>
    <ligand>
        <name>heme</name>
        <dbReference type="ChEBI" id="CHEBI:30413"/>
    </ligand>
    <ligandPart>
        <name>Fe</name>
        <dbReference type="ChEBI" id="CHEBI:18248"/>
    </ligandPart>
</feature>
<dbReference type="GO" id="GO:0004497">
    <property type="term" value="F:monooxygenase activity"/>
    <property type="evidence" value="ECO:0007669"/>
    <property type="project" value="InterPro"/>
</dbReference>